<dbReference type="AlphaFoldDB" id="A0A6N9PWU0"/>
<dbReference type="GO" id="GO:0016747">
    <property type="term" value="F:acyltransferase activity, transferring groups other than amino-acyl groups"/>
    <property type="evidence" value="ECO:0007669"/>
    <property type="project" value="InterPro"/>
</dbReference>
<evidence type="ECO:0000259" key="3">
    <source>
        <dbReference type="PROSITE" id="PS51186"/>
    </source>
</evidence>
<dbReference type="InterPro" id="IPR000182">
    <property type="entry name" value="GNAT_dom"/>
</dbReference>
<dbReference type="CDD" id="cd04301">
    <property type="entry name" value="NAT_SF"/>
    <property type="match status" value="1"/>
</dbReference>
<dbReference type="PROSITE" id="PS51186">
    <property type="entry name" value="GNAT"/>
    <property type="match status" value="1"/>
</dbReference>
<dbReference type="EMBL" id="SIJB01000001">
    <property type="protein sequence ID" value="NBI27467.1"/>
    <property type="molecule type" value="Genomic_DNA"/>
</dbReference>
<protein>
    <submittedName>
        <fullName evidence="4">N-acetyltransferase family protein</fullName>
    </submittedName>
</protein>
<keyword evidence="1 4" id="KW-0808">Transferase</keyword>
<evidence type="ECO:0000313" key="4">
    <source>
        <dbReference type="EMBL" id="NBI27467.1"/>
    </source>
</evidence>
<organism evidence="4 5">
    <name type="scientific">Chengkuizengella marina</name>
    <dbReference type="NCBI Taxonomy" id="2507566"/>
    <lineage>
        <taxon>Bacteria</taxon>
        <taxon>Bacillati</taxon>
        <taxon>Bacillota</taxon>
        <taxon>Bacilli</taxon>
        <taxon>Bacillales</taxon>
        <taxon>Paenibacillaceae</taxon>
        <taxon>Chengkuizengella</taxon>
    </lineage>
</organism>
<feature type="domain" description="N-acetyltransferase" evidence="3">
    <location>
        <begin position="1"/>
        <end position="158"/>
    </location>
</feature>
<comment type="caution">
    <text evidence="4">The sequence shown here is derived from an EMBL/GenBank/DDBJ whole genome shotgun (WGS) entry which is preliminary data.</text>
</comment>
<name>A0A6N9PWU0_9BACL</name>
<proteinExistence type="predicted"/>
<dbReference type="PANTHER" id="PTHR43072:SF23">
    <property type="entry name" value="UPF0039 PROTEIN C11D3.02C"/>
    <property type="match status" value="1"/>
</dbReference>
<gene>
    <name evidence="4" type="ORF">ERL59_00595</name>
</gene>
<dbReference type="OrthoDB" id="9798006at2"/>
<dbReference type="RefSeq" id="WP_160643420.1">
    <property type="nucleotide sequence ID" value="NZ_SIJB01000001.1"/>
</dbReference>
<accession>A0A6N9PWU0</accession>
<dbReference type="Pfam" id="PF00583">
    <property type="entry name" value="Acetyltransf_1"/>
    <property type="match status" value="1"/>
</dbReference>
<dbReference type="InterPro" id="IPR016181">
    <property type="entry name" value="Acyl_CoA_acyltransferase"/>
</dbReference>
<keyword evidence="2" id="KW-0012">Acyltransferase</keyword>
<evidence type="ECO:0000256" key="2">
    <source>
        <dbReference type="ARBA" id="ARBA00023315"/>
    </source>
</evidence>
<reference evidence="4 5" key="1">
    <citation type="submission" date="2019-01" db="EMBL/GenBank/DDBJ databases">
        <title>Chengkuizengella sp. nov., isolated from deep-sea sediment of East Pacific Ocean.</title>
        <authorList>
            <person name="Yang J."/>
            <person name="Lai Q."/>
            <person name="Shao Z."/>
        </authorList>
    </citation>
    <scope>NUCLEOTIDE SEQUENCE [LARGE SCALE GENOMIC DNA]</scope>
    <source>
        <strain evidence="4 5">YPA3-1-1</strain>
    </source>
</reference>
<keyword evidence="5" id="KW-1185">Reference proteome</keyword>
<evidence type="ECO:0000256" key="1">
    <source>
        <dbReference type="ARBA" id="ARBA00022679"/>
    </source>
</evidence>
<dbReference type="NCBIfam" id="NF040503">
    <property type="entry name" value="resist_ArsN1a"/>
    <property type="match status" value="1"/>
</dbReference>
<sequence length="161" mass="18776">MKARLAELTDLISILNIYNQGIEDRIATLETEVKNMEYINNWFKNREEKYVVLVLEKNEQILGWASINPYNNRCVYNGVGEIAIYIERAYRGKGIGKILLTELELKAKQFDFYKLLLFTFPFNKLGQSLYSKMGYREVGIFKKQGLLDGKFVDVKAMEKLL</sequence>
<evidence type="ECO:0000313" key="5">
    <source>
        <dbReference type="Proteomes" id="UP000448943"/>
    </source>
</evidence>
<dbReference type="Gene3D" id="3.40.630.30">
    <property type="match status" value="1"/>
</dbReference>
<dbReference type="Proteomes" id="UP000448943">
    <property type="component" value="Unassembled WGS sequence"/>
</dbReference>
<dbReference type="SUPFAM" id="SSF55729">
    <property type="entry name" value="Acyl-CoA N-acyltransferases (Nat)"/>
    <property type="match status" value="1"/>
</dbReference>
<dbReference type="PANTHER" id="PTHR43072">
    <property type="entry name" value="N-ACETYLTRANSFERASE"/>
    <property type="match status" value="1"/>
</dbReference>